<keyword evidence="1" id="KW-0548">Nucleotidyltransferase</keyword>
<dbReference type="HOGENOM" id="CLU_001366_2_1_1"/>
<name>A0A067P320_PLEO1</name>
<sequence length="1214" mass="136331">MQIFMRNVAFKVKEDDLKLALANIIHRPPFPLETKTNFHVELFRQPRSNIHRGIGLLTLPSADIGEHFLATMHRLPLSLQGRQIHFCKSTRTPNQPLIIKVATSEWEDPIQLQRQRQLTRDNSAPITLSAFSFGRFCRDGVFSPEVDMQGRVSQVICDFDTRQLQLTVRHPGFTCIVHYSASSVAALANPPGTLGVFIEAENPPIFSRQALSEEERPQRLSSVNGLQEMPPVARAIHLLFRSNYELQTFKGRCVMLHITRPIPRYIPIEPRNLYERQKRTALNTLLGQISFPLAFEIEKAIYNGALDPTEVIEGLGEGILVLNGEHNTDAGPIFNSFVMSLGNPGIEMVPIARRPRRNRRQRGKKKQVAGDQEAVKETLAQRLAAETEAYIARQYQPRGRLSVTPVSAGIYQCYHVIITPTSKVLEGPLPDQSNSVLRRFGNHECFLRVSFQDEIRAKPRRDPSLLIDDLLELHYKPFLVDGIEVAGQHYEFLGYSMSGLKEYGFSFVRKFEFQGAPMDAQEIREELGDFSHILHRPALLGARWAQAFSSSDPSVVLEPEEIERIPDRKSATDSLFTDGCGTISPALCRAAWRESQKGRRRSSKLRNIPSALQFRLGGAKGILVQDPRLTGRVVCLRPSQIKFEGSMRSLDISTTSARPIAVYLNRAMIALLEHHKVDVDYIFELQQTAVEEVQSIKDSLSFASALFNQHGLGASFKLPSLFSNIYNILNLDIHHDHGLNHQLIITCLHYAIVHLLRDIKHRAHILVPGSYTLIGVSDEWDCLEEGEIYATIYDERRGIEDLPIVGNVLITRSPQIHPGDLQMVTAVRRSRLAHLRNVVVFSCKGNRSLPSMLGGGDLDGDIYNLIVDPNLHPPSGRTATAGAYIGLDKKETDHPCTVSDVADFIIDFIKADVLGQISILHLRIADIDGIDCEKCLLLAEKASHAVDFPKTGTPVDLKSLPRPPDGLKPDFLSGEGVNPEARNYYLSSKLLGRLYRNVPKEQYHPNKDKMHFTDGERIVNAIRGLSLVGLGLQPIDVLPNEDVIGEMQDILEEYSTQLHTIAKAHCTSKRPSDSLSEAELVSGTIQAKWADHRRRREAVAAMNLQTQDLTTAIRRELRGPPPPRPTDGNTVAEDDSDEEDYEDWTFHENFDDHDGFFYDQEWHSQTFTRAHAAFIVSQEALDDDHFAFGPSSFGLIALGVMLDIVKARRKAFIT</sequence>
<dbReference type="InterPro" id="IPR007855">
    <property type="entry name" value="RDRP"/>
</dbReference>
<proteinExistence type="inferred from homology"/>
<evidence type="ECO:0000256" key="1">
    <source>
        <dbReference type="RuleBase" id="RU363098"/>
    </source>
</evidence>
<dbReference type="GO" id="GO:0003723">
    <property type="term" value="F:RNA binding"/>
    <property type="evidence" value="ECO:0007669"/>
    <property type="project" value="UniProtKB-KW"/>
</dbReference>
<dbReference type="EMBL" id="KL198006">
    <property type="protein sequence ID" value="KDQ30256.1"/>
    <property type="molecule type" value="Genomic_DNA"/>
</dbReference>
<organism evidence="4 5">
    <name type="scientific">Pleurotus ostreatus (strain PC15)</name>
    <name type="common">Oyster mushroom</name>
    <dbReference type="NCBI Taxonomy" id="1137138"/>
    <lineage>
        <taxon>Eukaryota</taxon>
        <taxon>Fungi</taxon>
        <taxon>Dikarya</taxon>
        <taxon>Basidiomycota</taxon>
        <taxon>Agaricomycotina</taxon>
        <taxon>Agaricomycetes</taxon>
        <taxon>Agaricomycetidae</taxon>
        <taxon>Agaricales</taxon>
        <taxon>Pleurotineae</taxon>
        <taxon>Pleurotaceae</taxon>
        <taxon>Pleurotus</taxon>
    </lineage>
</organism>
<evidence type="ECO:0000256" key="2">
    <source>
        <dbReference type="SAM" id="MobiDB-lite"/>
    </source>
</evidence>
<dbReference type="InParanoid" id="A0A067P320"/>
<evidence type="ECO:0000313" key="4">
    <source>
        <dbReference type="EMBL" id="KDQ30256.1"/>
    </source>
</evidence>
<dbReference type="PANTHER" id="PTHR23079:SF55">
    <property type="entry name" value="RNA-DIRECTED RNA POLYMERASE"/>
    <property type="match status" value="1"/>
</dbReference>
<dbReference type="PANTHER" id="PTHR23079">
    <property type="entry name" value="RNA-DEPENDENT RNA POLYMERASE"/>
    <property type="match status" value="1"/>
</dbReference>
<dbReference type="STRING" id="1137138.A0A067P320"/>
<keyword evidence="1" id="KW-0694">RNA-binding</keyword>
<dbReference type="Proteomes" id="UP000027073">
    <property type="component" value="Unassembled WGS sequence"/>
</dbReference>
<protein>
    <recommendedName>
        <fullName evidence="1">RNA-dependent RNA polymerase</fullName>
        <ecNumber evidence="1">2.7.7.48</ecNumber>
    </recommendedName>
</protein>
<dbReference type="GO" id="GO:0031380">
    <property type="term" value="C:nuclear RNA-directed RNA polymerase complex"/>
    <property type="evidence" value="ECO:0007669"/>
    <property type="project" value="TreeGrafter"/>
</dbReference>
<dbReference type="GO" id="GO:0003968">
    <property type="term" value="F:RNA-directed RNA polymerase activity"/>
    <property type="evidence" value="ECO:0007669"/>
    <property type="project" value="UniProtKB-KW"/>
</dbReference>
<evidence type="ECO:0000259" key="3">
    <source>
        <dbReference type="Pfam" id="PF05183"/>
    </source>
</evidence>
<dbReference type="VEuPathDB" id="FungiDB:PLEOSDRAFT_154946"/>
<dbReference type="EC" id="2.7.7.48" evidence="1"/>
<evidence type="ECO:0000313" key="5">
    <source>
        <dbReference type="Proteomes" id="UP000027073"/>
    </source>
</evidence>
<comment type="catalytic activity">
    <reaction evidence="1">
        <text>RNA(n) + a ribonucleoside 5'-triphosphate = RNA(n+1) + diphosphate</text>
        <dbReference type="Rhea" id="RHEA:21248"/>
        <dbReference type="Rhea" id="RHEA-COMP:14527"/>
        <dbReference type="Rhea" id="RHEA-COMP:17342"/>
        <dbReference type="ChEBI" id="CHEBI:33019"/>
        <dbReference type="ChEBI" id="CHEBI:61557"/>
        <dbReference type="ChEBI" id="CHEBI:140395"/>
        <dbReference type="EC" id="2.7.7.48"/>
    </reaction>
</comment>
<dbReference type="InterPro" id="IPR057596">
    <property type="entry name" value="RDRP_core"/>
</dbReference>
<dbReference type="AlphaFoldDB" id="A0A067P320"/>
<dbReference type="GO" id="GO:0030422">
    <property type="term" value="P:siRNA processing"/>
    <property type="evidence" value="ECO:0007669"/>
    <property type="project" value="TreeGrafter"/>
</dbReference>
<accession>A0A067P320</accession>
<feature type="domain" description="RDRP core" evidence="3">
    <location>
        <begin position="418"/>
        <end position="998"/>
    </location>
</feature>
<feature type="region of interest" description="Disordered" evidence="2">
    <location>
        <begin position="1110"/>
        <end position="1138"/>
    </location>
</feature>
<dbReference type="OrthoDB" id="6513042at2759"/>
<keyword evidence="1" id="KW-0696">RNA-directed RNA polymerase</keyword>
<comment type="similarity">
    <text evidence="1">Belongs to the RdRP family.</text>
</comment>
<dbReference type="Pfam" id="PF05183">
    <property type="entry name" value="RdRP"/>
    <property type="match status" value="1"/>
</dbReference>
<keyword evidence="1" id="KW-0808">Transferase</keyword>
<gene>
    <name evidence="4" type="ORF">PLEOSDRAFT_154946</name>
</gene>
<reference evidence="5" key="1">
    <citation type="journal article" date="2014" name="Proc. Natl. Acad. Sci. U.S.A.">
        <title>Extensive sampling of basidiomycete genomes demonstrates inadequacy of the white-rot/brown-rot paradigm for wood decay fungi.</title>
        <authorList>
            <person name="Riley R."/>
            <person name="Salamov A.A."/>
            <person name="Brown D.W."/>
            <person name="Nagy L.G."/>
            <person name="Floudas D."/>
            <person name="Held B.W."/>
            <person name="Levasseur A."/>
            <person name="Lombard V."/>
            <person name="Morin E."/>
            <person name="Otillar R."/>
            <person name="Lindquist E.A."/>
            <person name="Sun H."/>
            <person name="LaButti K.M."/>
            <person name="Schmutz J."/>
            <person name="Jabbour D."/>
            <person name="Luo H."/>
            <person name="Baker S.E."/>
            <person name="Pisabarro A.G."/>
            <person name="Walton J.D."/>
            <person name="Blanchette R.A."/>
            <person name="Henrissat B."/>
            <person name="Martin F."/>
            <person name="Cullen D."/>
            <person name="Hibbett D.S."/>
            <person name="Grigoriev I.V."/>
        </authorList>
    </citation>
    <scope>NUCLEOTIDE SEQUENCE [LARGE SCALE GENOMIC DNA]</scope>
    <source>
        <strain evidence="5">PC15</strain>
    </source>
</reference>